<keyword evidence="15" id="KW-1185">Reference proteome</keyword>
<dbReference type="InterPro" id="IPR001064">
    <property type="entry name" value="Beta/gamma_crystallin"/>
</dbReference>
<comment type="similarity">
    <text evidence="4">Belongs to the TBCC family.</text>
</comment>
<dbReference type="Pfam" id="PF07986">
    <property type="entry name" value="TBCC"/>
    <property type="match status" value="1"/>
</dbReference>
<dbReference type="PROSITE" id="PS51329">
    <property type="entry name" value="C_CAP_COFACTOR_C"/>
    <property type="match status" value="1"/>
</dbReference>
<feature type="domain" description="Beta/gamma crystallin 'Greek key'" evidence="12">
    <location>
        <begin position="571"/>
        <end position="609"/>
    </location>
</feature>
<evidence type="ECO:0000313" key="14">
    <source>
        <dbReference type="EMBL" id="RXN29034.1"/>
    </source>
</evidence>
<dbReference type="InterPro" id="IPR012945">
    <property type="entry name" value="Tubulin-bd_cofactor_C_dom"/>
</dbReference>
<dbReference type="PANTHER" id="PTHR16052">
    <property type="entry name" value="TBCC DOMAIN-CONTAINING PROTEIN 1"/>
    <property type="match status" value="1"/>
</dbReference>
<evidence type="ECO:0000256" key="8">
    <source>
        <dbReference type="ARBA" id="ARBA00022613"/>
    </source>
</evidence>
<name>A0A498NB66_LABRO</name>
<dbReference type="GO" id="GO:0031616">
    <property type="term" value="C:spindle pole centrosome"/>
    <property type="evidence" value="ECO:0007669"/>
    <property type="project" value="TreeGrafter"/>
</dbReference>
<evidence type="ECO:0000313" key="15">
    <source>
        <dbReference type="Proteomes" id="UP000290572"/>
    </source>
</evidence>
<feature type="region of interest" description="Disordered" evidence="11">
    <location>
        <begin position="141"/>
        <end position="162"/>
    </location>
</feature>
<sequence length="743" mass="84841">MDKYTACVWPRLEPFLIGVLPATPPSKFSMHYLRKMACYVRTRDGCFPRLGWHMWRHIACGKLQLAEELAWLYFETFDLLMPRSAEQRLEWAEALSQCHTPKELDRQRCKLSVDTLQFLLFLYLQQLNRISLRTSLIGEEWPSPRARSPSSSSERDTKINSQNKNWDDQAHLTFIQTHLAELLELLVEPGQLSSSGQVLRDSQLTSEALESLSLLLEGSVSHSRTVYPIHKLLSRSPLQSQAGFSKLSRSYSLQQFQGFLHQALCLNPFGISTCSQSGKKLAWALQVEGTLKKAKIFRNTHMAPPGSRLLLMSQVCKQTLAKDSEKLNNANIKLHRCSEAFIYLLSPLRSVTLDKCRNSTVVLGPVGTSVHIQSCENVRVVCVAGRLTVGGSSHCTIHALTPTRPLLLPGNVSLTMGPFHTHYPTLEDHMASVGLAVLPNLWDQPLLFGAEGSATDTGCYRIQPPSEFYPLVIPFQMEGDNCEIPWGLPADYQKAIESREKAIEDWQKTVKEAHLNKVQRRQFQALVEQKFHEWLLETGQRRELDSLLPPAHTPSTSVDQWPSSHTSNSGQNIVFFEEKNFKGRRYECDSDCSDFHAYLSCCNSIRVESGAWVVYERPNYTGNRYLLTRGEYPEYLGWMGLNDCLSSCKLIRFTSGMQYKVQLYDKPDFTGQAIESIEDCPSVLERFRLREVHSCKVLDGYWIFYEHPNYRGHQYFLEKGNYRKPVDWGAVCPTVQSFRRFTE</sequence>
<protein>
    <recommendedName>
        <fullName evidence="6">TBCC domain-containing protein 1</fullName>
    </recommendedName>
</protein>
<dbReference type="SMART" id="SM00247">
    <property type="entry name" value="XTALbg"/>
    <property type="match status" value="2"/>
</dbReference>
<dbReference type="Gene3D" id="2.160.20.70">
    <property type="match status" value="1"/>
</dbReference>
<dbReference type="FunFam" id="2.60.20.10:FF:000003">
    <property type="entry name" value="Crystallin gamma S"/>
    <property type="match status" value="1"/>
</dbReference>
<dbReference type="Gene3D" id="2.60.20.10">
    <property type="entry name" value="Crystallins"/>
    <property type="match status" value="2"/>
</dbReference>
<evidence type="ECO:0000256" key="6">
    <source>
        <dbReference type="ARBA" id="ARBA00017559"/>
    </source>
</evidence>
<dbReference type="InterPro" id="IPR017901">
    <property type="entry name" value="C-CAP_CF_C-like"/>
</dbReference>
<dbReference type="InterPro" id="IPR016098">
    <property type="entry name" value="CAP/MinC_C"/>
</dbReference>
<feature type="region of interest" description="Disordered" evidence="11">
    <location>
        <begin position="546"/>
        <end position="566"/>
    </location>
</feature>
<dbReference type="GO" id="GO:0051661">
    <property type="term" value="P:maintenance of centrosome location"/>
    <property type="evidence" value="ECO:0007669"/>
    <property type="project" value="TreeGrafter"/>
</dbReference>
<evidence type="ECO:0000256" key="4">
    <source>
        <dbReference type="ARBA" id="ARBA00008848"/>
    </source>
</evidence>
<accession>A0A498NB66</accession>
<dbReference type="InterPro" id="IPR039589">
    <property type="entry name" value="TBCC1"/>
</dbReference>
<comment type="subcellular location">
    <subcellularLocation>
        <location evidence="2">Cytoplasm</location>
        <location evidence="2">Cytoskeleton</location>
        <location evidence="2">Microtubule organizing center</location>
        <location evidence="2">Centrosome</location>
    </subcellularLocation>
    <subcellularLocation>
        <location evidence="3">Cytoplasm</location>
        <location evidence="3">Cytoskeleton</location>
        <location evidence="3">Spindle pole</location>
    </subcellularLocation>
</comment>
<feature type="domain" description="Beta/gamma crystallin 'Greek key'" evidence="12">
    <location>
        <begin position="700"/>
        <end position="742"/>
    </location>
</feature>
<dbReference type="Proteomes" id="UP000290572">
    <property type="component" value="Unassembled WGS sequence"/>
</dbReference>
<dbReference type="PRINTS" id="PR01367">
    <property type="entry name" value="BGCRYSTALLIN"/>
</dbReference>
<dbReference type="AlphaFoldDB" id="A0A498NB66"/>
<dbReference type="EMBL" id="QBIY01011822">
    <property type="protein sequence ID" value="RXN29034.1"/>
    <property type="molecule type" value="Genomic_DNA"/>
</dbReference>
<evidence type="ECO:0000256" key="2">
    <source>
        <dbReference type="ARBA" id="ARBA00004300"/>
    </source>
</evidence>
<keyword evidence="8" id="KW-0273">Eye lens protein</keyword>
<dbReference type="InterPro" id="IPR006599">
    <property type="entry name" value="CARP_motif"/>
</dbReference>
<dbReference type="SMART" id="SM00673">
    <property type="entry name" value="CARP"/>
    <property type="match status" value="2"/>
</dbReference>
<dbReference type="PROSITE" id="PS50915">
    <property type="entry name" value="CRYSTALLIN_BETA_GAMMA"/>
    <property type="match status" value="4"/>
</dbReference>
<dbReference type="GO" id="GO:0005212">
    <property type="term" value="F:structural constituent of eye lens"/>
    <property type="evidence" value="ECO:0007669"/>
    <property type="project" value="UniProtKB-KW"/>
</dbReference>
<evidence type="ECO:0000256" key="1">
    <source>
        <dbReference type="ARBA" id="ARBA00003689"/>
    </source>
</evidence>
<keyword evidence="7" id="KW-0963">Cytoplasm</keyword>
<dbReference type="STRING" id="84645.A0A498NB66"/>
<evidence type="ECO:0000259" key="12">
    <source>
        <dbReference type="PROSITE" id="PS50915"/>
    </source>
</evidence>
<evidence type="ECO:0000256" key="11">
    <source>
        <dbReference type="SAM" id="MobiDB-lite"/>
    </source>
</evidence>
<dbReference type="GO" id="GO:0051684">
    <property type="term" value="P:maintenance of Golgi location"/>
    <property type="evidence" value="ECO:0007669"/>
    <property type="project" value="TreeGrafter"/>
</dbReference>
<feature type="domain" description="C-CAP/cofactor C-like" evidence="13">
    <location>
        <begin position="304"/>
        <end position="450"/>
    </location>
</feature>
<evidence type="ECO:0000256" key="9">
    <source>
        <dbReference type="ARBA" id="ARBA00022737"/>
    </source>
</evidence>
<dbReference type="InterPro" id="IPR011024">
    <property type="entry name" value="G_crystallin-like"/>
</dbReference>
<evidence type="ECO:0000256" key="7">
    <source>
        <dbReference type="ARBA" id="ARBA00022490"/>
    </source>
</evidence>
<feature type="domain" description="Beta/gamma crystallin 'Greek key'" evidence="12">
    <location>
        <begin position="610"/>
        <end position="652"/>
    </location>
</feature>
<evidence type="ECO:0000259" key="13">
    <source>
        <dbReference type="PROSITE" id="PS51329"/>
    </source>
</evidence>
<dbReference type="SUPFAM" id="SSF49695">
    <property type="entry name" value="gamma-Crystallin-like"/>
    <property type="match status" value="1"/>
</dbReference>
<evidence type="ECO:0007829" key="16">
    <source>
        <dbReference type="PeptideAtlas" id="A0A498NB66"/>
    </source>
</evidence>
<feature type="compositionally biased region" description="Low complexity" evidence="11">
    <location>
        <begin position="141"/>
        <end position="152"/>
    </location>
</feature>
<keyword evidence="16" id="KW-1267">Proteomics identification</keyword>
<dbReference type="FunFam" id="2.60.20.10:FF:000001">
    <property type="entry name" value="Crystallin gamma S"/>
    <property type="match status" value="1"/>
</dbReference>
<dbReference type="Pfam" id="PF00030">
    <property type="entry name" value="Crystall"/>
    <property type="match status" value="2"/>
</dbReference>
<organism evidence="14 15">
    <name type="scientific">Labeo rohita</name>
    <name type="common">Indian major carp</name>
    <name type="synonym">Cyprinus rohita</name>
    <dbReference type="NCBI Taxonomy" id="84645"/>
    <lineage>
        <taxon>Eukaryota</taxon>
        <taxon>Metazoa</taxon>
        <taxon>Chordata</taxon>
        <taxon>Craniata</taxon>
        <taxon>Vertebrata</taxon>
        <taxon>Euteleostomi</taxon>
        <taxon>Actinopterygii</taxon>
        <taxon>Neopterygii</taxon>
        <taxon>Teleostei</taxon>
        <taxon>Ostariophysi</taxon>
        <taxon>Cypriniformes</taxon>
        <taxon>Cyprinidae</taxon>
        <taxon>Labeoninae</taxon>
        <taxon>Labeonini</taxon>
        <taxon>Labeo</taxon>
    </lineage>
</organism>
<reference evidence="14 15" key="1">
    <citation type="submission" date="2018-03" db="EMBL/GenBank/DDBJ databases">
        <title>Draft genome sequence of Rohu Carp (Labeo rohita).</title>
        <authorList>
            <person name="Das P."/>
            <person name="Kushwaha B."/>
            <person name="Joshi C.G."/>
            <person name="Kumar D."/>
            <person name="Nagpure N.S."/>
            <person name="Sahoo L."/>
            <person name="Das S.P."/>
            <person name="Bit A."/>
            <person name="Patnaik S."/>
            <person name="Meher P.K."/>
            <person name="Jayasankar P."/>
            <person name="Koringa P.G."/>
            <person name="Patel N.V."/>
            <person name="Hinsu A.T."/>
            <person name="Kumar R."/>
            <person name="Pandey M."/>
            <person name="Agarwal S."/>
            <person name="Srivastava S."/>
            <person name="Singh M."/>
            <person name="Iquebal M.A."/>
            <person name="Jaiswal S."/>
            <person name="Angadi U.B."/>
            <person name="Kumar N."/>
            <person name="Raza M."/>
            <person name="Shah T.M."/>
            <person name="Rai A."/>
            <person name="Jena J.K."/>
        </authorList>
    </citation>
    <scope>NUCLEOTIDE SEQUENCE [LARGE SCALE GENOMIC DNA]</scope>
    <source>
        <strain evidence="14">DASCIFA01</strain>
        <tissue evidence="14">Testis</tissue>
    </source>
</reference>
<keyword evidence="10" id="KW-0206">Cytoskeleton</keyword>
<dbReference type="PANTHER" id="PTHR16052:SF0">
    <property type="entry name" value="TBCC DOMAIN-CONTAINING PROTEIN 1"/>
    <property type="match status" value="1"/>
</dbReference>
<evidence type="ECO:0000256" key="3">
    <source>
        <dbReference type="ARBA" id="ARBA00004647"/>
    </source>
</evidence>
<feature type="compositionally biased region" description="Polar residues" evidence="11">
    <location>
        <begin position="553"/>
        <end position="566"/>
    </location>
</feature>
<comment type="similarity">
    <text evidence="5">Belongs to the beta/gamma-crystallin family.</text>
</comment>
<comment type="caution">
    <text evidence="14">The sequence shown here is derived from an EMBL/GenBank/DDBJ whole genome shotgun (WGS) entry which is preliminary data.</text>
</comment>
<gene>
    <name evidence="14" type="ORF">ROHU_018763</name>
</gene>
<feature type="domain" description="Beta/gamma crystallin 'Greek key'" evidence="12">
    <location>
        <begin position="659"/>
        <end position="699"/>
    </location>
</feature>
<evidence type="ECO:0000256" key="10">
    <source>
        <dbReference type="ARBA" id="ARBA00023212"/>
    </source>
</evidence>
<evidence type="ECO:0000256" key="5">
    <source>
        <dbReference type="ARBA" id="ARBA00009646"/>
    </source>
</evidence>
<keyword evidence="9" id="KW-0677">Repeat</keyword>
<proteinExistence type="evidence at protein level"/>
<comment type="function">
    <text evidence="1">Crystallins are the dominant structural components of the vertebrate eye lens.</text>
</comment>